<name>A0A643FPA2_9BURK</name>
<dbReference type="GeneID" id="98401035"/>
<evidence type="ECO:0000313" key="2">
    <source>
        <dbReference type="Proteomes" id="UP000397656"/>
    </source>
</evidence>
<dbReference type="EMBL" id="CP062803">
    <property type="protein sequence ID" value="QOT78119.1"/>
    <property type="molecule type" value="Genomic_DNA"/>
</dbReference>
<gene>
    <name evidence="1" type="ORF">F7R26_008980</name>
</gene>
<evidence type="ECO:0000313" key="1">
    <source>
        <dbReference type="EMBL" id="QOT78119.1"/>
    </source>
</evidence>
<protein>
    <recommendedName>
        <fullName evidence="3">Toxic anion resistance protein</fullName>
    </recommendedName>
</protein>
<dbReference type="RefSeq" id="WP_150990161.1">
    <property type="nucleotide sequence ID" value="NZ_CP062803.1"/>
</dbReference>
<dbReference type="Proteomes" id="UP000397656">
    <property type="component" value="Chromosome 1"/>
</dbReference>
<organism evidence="1 2">
    <name type="scientific">Cupriavidus basilensis</name>
    <dbReference type="NCBI Taxonomy" id="68895"/>
    <lineage>
        <taxon>Bacteria</taxon>
        <taxon>Pseudomonadati</taxon>
        <taxon>Pseudomonadota</taxon>
        <taxon>Betaproteobacteria</taxon>
        <taxon>Burkholderiales</taxon>
        <taxon>Burkholderiaceae</taxon>
        <taxon>Cupriavidus</taxon>
    </lineage>
</organism>
<sequence length="398" mass="43446">MQPTAITAMHDTALSPNMEPAPGVALPMNFPVMLEPAQLADIENRVAAFHFAAMPQAQVAALGAEPTLNLNRVLDGFLARINKADNPQLFKLVDALNDAVAKEKLGELADAILNAKPGIKDRIIGLFSKKAMQRAMDKVYEDLARIAKLKSKTLSDEVNGMENKLRIEMNRLNDDLQVMDAQKAEYRKSFVAFAQETAFLHNALKKAQAEAPALLAAAGQDISLQQEIQDKLQALESVALAREAMMTKLPAEQLVIRQLQNAGVSTLQELIVTMGDRFASIRMTLLTIHGAQMVQNVQRLGQSGANLDKNLQEVRSRLMQNVVATAATAPGNNRLDQANNLKRVVADTQALQSIVQAARATNQAKFEEARSTMSQVRQDLLNLGRQLNPAATVAPQTF</sequence>
<evidence type="ECO:0008006" key="3">
    <source>
        <dbReference type="Google" id="ProtNLM"/>
    </source>
</evidence>
<reference evidence="1 2" key="1">
    <citation type="submission" date="2020-10" db="EMBL/GenBank/DDBJ databases">
        <title>Complete genome sequence of Cupriavidus basilensis CCUG 49340T.</title>
        <authorList>
            <person name="Salva-Serra F."/>
            <person name="Donoso R.A."/>
            <person name="Cho K.H."/>
            <person name="Yoo J.A."/>
            <person name="Lee K."/>
            <person name="Yoon S.-H."/>
            <person name="Perez-Pantoja D."/>
            <person name="Moore E.R.B."/>
        </authorList>
    </citation>
    <scope>NUCLEOTIDE SEQUENCE [LARGE SCALE GENOMIC DNA]</scope>
    <source>
        <strain evidence="2">CCUG 49340</strain>
    </source>
</reference>
<dbReference type="AlphaFoldDB" id="A0A643FPA2"/>
<accession>A0A643FPA2</accession>
<proteinExistence type="predicted"/>